<feature type="domain" description="Serine hydrolase" evidence="2">
    <location>
        <begin position="83"/>
        <end position="323"/>
    </location>
</feature>
<dbReference type="FunCoup" id="A0A2T3A9L7">
    <property type="interactions" value="377"/>
</dbReference>
<dbReference type="Pfam" id="PF03959">
    <property type="entry name" value="FSH1"/>
    <property type="match status" value="1"/>
</dbReference>
<dbReference type="PANTHER" id="PTHR48070:SF6">
    <property type="entry name" value="ESTERASE OVCA2"/>
    <property type="match status" value="1"/>
</dbReference>
<evidence type="ECO:0000313" key="4">
    <source>
        <dbReference type="Proteomes" id="UP000241462"/>
    </source>
</evidence>
<evidence type="ECO:0000256" key="1">
    <source>
        <dbReference type="ARBA" id="ARBA00022801"/>
    </source>
</evidence>
<keyword evidence="4" id="KW-1185">Reference proteome</keyword>
<protein>
    <submittedName>
        <fullName evidence="3">Serine hydrolase-domain-containing protein</fullName>
    </submittedName>
</protein>
<keyword evidence="1 3" id="KW-0378">Hydrolase</keyword>
<accession>A0A2T3A9L7</accession>
<dbReference type="OrthoDB" id="2094269at2759"/>
<dbReference type="GO" id="GO:0016787">
    <property type="term" value="F:hydrolase activity"/>
    <property type="evidence" value="ECO:0007669"/>
    <property type="project" value="UniProtKB-KW"/>
</dbReference>
<gene>
    <name evidence="3" type="ORF">BD289DRAFT_432587</name>
</gene>
<reference evidence="3 4" key="1">
    <citation type="journal article" date="2018" name="Mycol. Prog.">
        <title>Coniella lustricola, a new species from submerged detritus.</title>
        <authorList>
            <person name="Raudabaugh D.B."/>
            <person name="Iturriaga T."/>
            <person name="Carver A."/>
            <person name="Mondo S."/>
            <person name="Pangilinan J."/>
            <person name="Lipzen A."/>
            <person name="He G."/>
            <person name="Amirebrahimi M."/>
            <person name="Grigoriev I.V."/>
            <person name="Miller A.N."/>
        </authorList>
    </citation>
    <scope>NUCLEOTIDE SEQUENCE [LARGE SCALE GENOMIC DNA]</scope>
    <source>
        <strain evidence="3 4">B22-T-1</strain>
    </source>
</reference>
<dbReference type="Gene3D" id="3.40.50.1820">
    <property type="entry name" value="alpha/beta hydrolase"/>
    <property type="match status" value="1"/>
</dbReference>
<evidence type="ECO:0000313" key="3">
    <source>
        <dbReference type="EMBL" id="PSR87241.1"/>
    </source>
</evidence>
<dbReference type="GO" id="GO:0019748">
    <property type="term" value="P:secondary metabolic process"/>
    <property type="evidence" value="ECO:0007669"/>
    <property type="project" value="TreeGrafter"/>
</dbReference>
<dbReference type="GO" id="GO:0005634">
    <property type="term" value="C:nucleus"/>
    <property type="evidence" value="ECO:0007669"/>
    <property type="project" value="TreeGrafter"/>
</dbReference>
<dbReference type="PANTHER" id="PTHR48070">
    <property type="entry name" value="ESTERASE OVCA2"/>
    <property type="match status" value="1"/>
</dbReference>
<sequence length="340" mass="36648">MPLRSRLLQSQFKPGLTLSLSSSSSSSSSSILPLQLLLPQQQQQQQPRVSAHRLHTTMAGEASATAAGAAAASKTPNNDGMREVRILMLHGYTQSGPLFHAKTRAVEKTLIKALAPLKVRPSLIYPTAPNRLSTRDIPGYSPTNAETADDSDAEMDAWAWFRKDEASGSYRLLEEGMQHIATAVREDGGGAVDGVVGFSQGGAVAAMVAAALEGERKAVISSSLSASTEQQQQQPAWLDALRQANNGKSLKFAVVYSGFFAPPADLQWLFEPKISTPTLHYIGSLDTVVEEGRSRALVARCEEPLVVVHPGGHYVPVSKEWVMPLIGFVRERCEDDADES</sequence>
<proteinExistence type="predicted"/>
<dbReference type="Proteomes" id="UP000241462">
    <property type="component" value="Unassembled WGS sequence"/>
</dbReference>
<evidence type="ECO:0000259" key="2">
    <source>
        <dbReference type="Pfam" id="PF03959"/>
    </source>
</evidence>
<dbReference type="GO" id="GO:0005737">
    <property type="term" value="C:cytoplasm"/>
    <property type="evidence" value="ECO:0007669"/>
    <property type="project" value="TreeGrafter"/>
</dbReference>
<dbReference type="EMBL" id="KZ678431">
    <property type="protein sequence ID" value="PSR87241.1"/>
    <property type="molecule type" value="Genomic_DNA"/>
</dbReference>
<dbReference type="SUPFAM" id="SSF53474">
    <property type="entry name" value="alpha/beta-Hydrolases"/>
    <property type="match status" value="1"/>
</dbReference>
<dbReference type="InParanoid" id="A0A2T3A9L7"/>
<dbReference type="InterPro" id="IPR050593">
    <property type="entry name" value="LovG"/>
</dbReference>
<dbReference type="InterPro" id="IPR005645">
    <property type="entry name" value="FSH-like_dom"/>
</dbReference>
<dbReference type="AlphaFoldDB" id="A0A2T3A9L7"/>
<dbReference type="InterPro" id="IPR029058">
    <property type="entry name" value="AB_hydrolase_fold"/>
</dbReference>
<organism evidence="3 4">
    <name type="scientific">Coniella lustricola</name>
    <dbReference type="NCBI Taxonomy" id="2025994"/>
    <lineage>
        <taxon>Eukaryota</taxon>
        <taxon>Fungi</taxon>
        <taxon>Dikarya</taxon>
        <taxon>Ascomycota</taxon>
        <taxon>Pezizomycotina</taxon>
        <taxon>Sordariomycetes</taxon>
        <taxon>Sordariomycetidae</taxon>
        <taxon>Diaporthales</taxon>
        <taxon>Schizoparmaceae</taxon>
        <taxon>Coniella</taxon>
    </lineage>
</organism>
<name>A0A2T3A9L7_9PEZI</name>
<dbReference type="STRING" id="2025994.A0A2T3A9L7"/>